<comment type="subcellular location">
    <subcellularLocation>
        <location evidence="1 8">Nucleus</location>
    </subcellularLocation>
</comment>
<evidence type="ECO:0000256" key="1">
    <source>
        <dbReference type="ARBA" id="ARBA00004123"/>
    </source>
</evidence>
<comment type="subunit">
    <text evidence="8">Component of the Mediator complex.</text>
</comment>
<evidence type="ECO:0000256" key="9">
    <source>
        <dbReference type="SAM" id="MobiDB-lite"/>
    </source>
</evidence>
<protein>
    <recommendedName>
        <fullName evidence="3 8">Mediator of RNA polymerase II transcription subunit 17</fullName>
    </recommendedName>
    <alternativeName>
        <fullName evidence="7 8">Mediator complex subunit 17</fullName>
    </alternativeName>
</protein>
<evidence type="ECO:0000256" key="6">
    <source>
        <dbReference type="ARBA" id="ARBA00023242"/>
    </source>
</evidence>
<dbReference type="GO" id="GO:0070847">
    <property type="term" value="C:core mediator complex"/>
    <property type="evidence" value="ECO:0007669"/>
    <property type="project" value="TreeGrafter"/>
</dbReference>
<keyword evidence="5 8" id="KW-0804">Transcription</keyword>
<dbReference type="PANTHER" id="PTHR13114:SF7">
    <property type="entry name" value="MEDIATOR OF RNA POLYMERASE II TRANSCRIPTION SUBUNIT 17"/>
    <property type="match status" value="1"/>
</dbReference>
<dbReference type="PANTHER" id="PTHR13114">
    <property type="entry name" value="MEDIATOR OF RNA POLYMERASE II TRANSCRIPTION SUBUNIT 17"/>
    <property type="match status" value="1"/>
</dbReference>
<dbReference type="EMBL" id="KV417292">
    <property type="protein sequence ID" value="KZO94939.1"/>
    <property type="molecule type" value="Genomic_DNA"/>
</dbReference>
<evidence type="ECO:0000256" key="5">
    <source>
        <dbReference type="ARBA" id="ARBA00023163"/>
    </source>
</evidence>
<gene>
    <name evidence="8" type="primary">MED17</name>
    <name evidence="10" type="ORF">CALVIDRAFT_565334</name>
</gene>
<evidence type="ECO:0000256" key="7">
    <source>
        <dbReference type="ARBA" id="ARBA00032014"/>
    </source>
</evidence>
<dbReference type="GO" id="GO:0003712">
    <property type="term" value="F:transcription coregulator activity"/>
    <property type="evidence" value="ECO:0007669"/>
    <property type="project" value="InterPro"/>
</dbReference>
<dbReference type="Proteomes" id="UP000076738">
    <property type="component" value="Unassembled WGS sequence"/>
</dbReference>
<dbReference type="OrthoDB" id="10251234at2759"/>
<keyword evidence="8" id="KW-0010">Activator</keyword>
<dbReference type="Pfam" id="PF10156">
    <property type="entry name" value="Med17"/>
    <property type="match status" value="1"/>
</dbReference>
<dbReference type="GO" id="GO:0016592">
    <property type="term" value="C:mediator complex"/>
    <property type="evidence" value="ECO:0007669"/>
    <property type="project" value="InterPro"/>
</dbReference>
<evidence type="ECO:0000313" key="10">
    <source>
        <dbReference type="EMBL" id="KZO94939.1"/>
    </source>
</evidence>
<dbReference type="STRING" id="1330018.A0A167KRV8"/>
<evidence type="ECO:0000256" key="3">
    <source>
        <dbReference type="ARBA" id="ARBA00019610"/>
    </source>
</evidence>
<keyword evidence="4 8" id="KW-0805">Transcription regulation</keyword>
<evidence type="ECO:0000256" key="4">
    <source>
        <dbReference type="ARBA" id="ARBA00023015"/>
    </source>
</evidence>
<evidence type="ECO:0000256" key="2">
    <source>
        <dbReference type="ARBA" id="ARBA00005635"/>
    </source>
</evidence>
<accession>A0A167KRV8</accession>
<dbReference type="InterPro" id="IPR019313">
    <property type="entry name" value="Mediator_Med17"/>
</dbReference>
<sequence length="660" mass="71795">MATTTTATATATAARWRALTLLLESPSSGAEASRLLELSSEGEATYEPREDAAQRLTRELRALWARGDYAEITEEALRRELEEEQGGMLVDDDDDDVADEEEEEGIRPEELGKLKHEVLTKLHEAMQQTLTSQTLLALLQQSSWSGSAPKPPARPGMPPPPPPPIPLDGFPSMTATLTTPHVPAPATQLRRLQLSAGLKNASLRRTARVFDAGAEDIERGLEADAHYFTRALALREHWRLAPRAERGRRRGAAGKEPARDFGVYYGMEGAPLAQRAAAVAHLAPTAQGGLLFPSRTRRRLRVTLTALAQGSLAHLAGTSALELPEQGEEEESLNAQLRAAQREVLDHEVFSRLAREAMDLIQLSPTIRERLVSLRPLPELLLTFELVDPSDPPPATAAAAQHSPAVQLLSALLPLLHLPRTRPSLLQPLLKLLQYLQFCAQLSAQVARVAHSINSGVPTSVHQRLVADDGAAVWRALQGEDAWSLGGEVRLALAWSAPIHLSVSYPSNLILQTPRQGVQITSLPELGDHLSSEILTRLCAAFQRIGNRVLQAQAAGKAHEAEWTLGPSGKGWGEWPTGAVGFRVSLSPAFELAAQAAFSKRALAREGMSPATPGMGHLESVKRVWPEGGREEDMENSEGKTASGLMEWFEKGMKWVTEED</sequence>
<feature type="compositionally biased region" description="Acidic residues" evidence="9">
    <location>
        <begin position="82"/>
        <end position="104"/>
    </location>
</feature>
<organism evidence="10 11">
    <name type="scientific">Calocera viscosa (strain TUFC12733)</name>
    <dbReference type="NCBI Taxonomy" id="1330018"/>
    <lineage>
        <taxon>Eukaryota</taxon>
        <taxon>Fungi</taxon>
        <taxon>Dikarya</taxon>
        <taxon>Basidiomycota</taxon>
        <taxon>Agaricomycotina</taxon>
        <taxon>Dacrymycetes</taxon>
        <taxon>Dacrymycetales</taxon>
        <taxon>Dacrymycetaceae</taxon>
        <taxon>Calocera</taxon>
    </lineage>
</organism>
<keyword evidence="11" id="KW-1185">Reference proteome</keyword>
<comment type="similarity">
    <text evidence="2 8">Belongs to the Mediator complex subunit 17 family.</text>
</comment>
<name>A0A167KRV8_CALVF</name>
<comment type="function">
    <text evidence="8">Component of the Mediator complex, a coactivator involved in the regulated transcription of nearly all RNA polymerase II-dependent genes. Mediator functions as a bridge to convey information from gene-specific regulatory proteins to the basal RNA polymerase II transcription machinery. Mediator is recruited to promoters by direct interactions with regulatory proteins and serves as a scaffold for the assembly of a functional preinitiation complex with RNA polymerase II and the general transcription factors.</text>
</comment>
<feature type="region of interest" description="Disordered" evidence="9">
    <location>
        <begin position="82"/>
        <end position="106"/>
    </location>
</feature>
<evidence type="ECO:0000256" key="8">
    <source>
        <dbReference type="RuleBase" id="RU364140"/>
    </source>
</evidence>
<reference evidence="10 11" key="1">
    <citation type="journal article" date="2016" name="Mol. Biol. Evol.">
        <title>Comparative Genomics of Early-Diverging Mushroom-Forming Fungi Provides Insights into the Origins of Lignocellulose Decay Capabilities.</title>
        <authorList>
            <person name="Nagy L.G."/>
            <person name="Riley R."/>
            <person name="Tritt A."/>
            <person name="Adam C."/>
            <person name="Daum C."/>
            <person name="Floudas D."/>
            <person name="Sun H."/>
            <person name="Yadav J.S."/>
            <person name="Pangilinan J."/>
            <person name="Larsson K.H."/>
            <person name="Matsuura K."/>
            <person name="Barry K."/>
            <person name="Labutti K."/>
            <person name="Kuo R."/>
            <person name="Ohm R.A."/>
            <person name="Bhattacharya S.S."/>
            <person name="Shirouzu T."/>
            <person name="Yoshinaga Y."/>
            <person name="Martin F.M."/>
            <person name="Grigoriev I.V."/>
            <person name="Hibbett D.S."/>
        </authorList>
    </citation>
    <scope>NUCLEOTIDE SEQUENCE [LARGE SCALE GENOMIC DNA]</scope>
    <source>
        <strain evidence="10 11">TUFC12733</strain>
    </source>
</reference>
<evidence type="ECO:0000313" key="11">
    <source>
        <dbReference type="Proteomes" id="UP000076738"/>
    </source>
</evidence>
<proteinExistence type="inferred from homology"/>
<keyword evidence="6 8" id="KW-0539">Nucleus</keyword>
<feature type="region of interest" description="Disordered" evidence="9">
    <location>
        <begin position="26"/>
        <end position="51"/>
    </location>
</feature>
<dbReference type="AlphaFoldDB" id="A0A167KRV8"/>
<dbReference type="GO" id="GO:0006357">
    <property type="term" value="P:regulation of transcription by RNA polymerase II"/>
    <property type="evidence" value="ECO:0007669"/>
    <property type="project" value="InterPro"/>
</dbReference>